<dbReference type="Pfam" id="PF05973">
    <property type="entry name" value="Gp49"/>
    <property type="match status" value="1"/>
</dbReference>
<accession>A0A286G289</accession>
<dbReference type="EMBL" id="OCNJ01000001">
    <property type="protein sequence ID" value="SOD89660.1"/>
    <property type="molecule type" value="Genomic_DNA"/>
</dbReference>
<protein>
    <submittedName>
        <fullName evidence="1">Phage-related protein</fullName>
    </submittedName>
</protein>
<dbReference type="Proteomes" id="UP000219621">
    <property type="component" value="Unassembled WGS sequence"/>
</dbReference>
<name>A0A286G289_9PROT</name>
<dbReference type="OrthoDB" id="3233388at2"/>
<evidence type="ECO:0000313" key="2">
    <source>
        <dbReference type="Proteomes" id="UP000219621"/>
    </source>
</evidence>
<evidence type="ECO:0000313" key="1">
    <source>
        <dbReference type="EMBL" id="SOD89660.1"/>
    </source>
</evidence>
<keyword evidence="2" id="KW-1185">Reference proteome</keyword>
<dbReference type="RefSeq" id="WP_097277190.1">
    <property type="nucleotide sequence ID" value="NZ_OCNJ01000001.1"/>
</dbReference>
<reference evidence="1 2" key="1">
    <citation type="submission" date="2017-09" db="EMBL/GenBank/DDBJ databases">
        <authorList>
            <person name="Ehlers B."/>
            <person name="Leendertz F.H."/>
        </authorList>
    </citation>
    <scope>NUCLEOTIDE SEQUENCE [LARGE SCALE GENOMIC DNA]</scope>
    <source>
        <strain evidence="1 2">USBA 140</strain>
    </source>
</reference>
<organism evidence="1 2">
    <name type="scientific">Caenispirillum bisanense</name>
    <dbReference type="NCBI Taxonomy" id="414052"/>
    <lineage>
        <taxon>Bacteria</taxon>
        <taxon>Pseudomonadati</taxon>
        <taxon>Pseudomonadota</taxon>
        <taxon>Alphaproteobacteria</taxon>
        <taxon>Rhodospirillales</taxon>
        <taxon>Novispirillaceae</taxon>
        <taxon>Caenispirillum</taxon>
    </lineage>
</organism>
<dbReference type="AlphaFoldDB" id="A0A286G289"/>
<dbReference type="InterPro" id="IPR009241">
    <property type="entry name" value="HigB-like"/>
</dbReference>
<proteinExistence type="predicted"/>
<gene>
    <name evidence="1" type="ORF">SAMN05421508_101293</name>
</gene>
<sequence length="119" mass="13338">MKRITARFYRTATGGQPIKDWLLSLPADDRRIVGVDIAKVEYGWPVGMPVCAPLGNGLWEVRSTIARGKVEARTYFAVEGGDMILLAAHSGKDRQHRTIDLALERWKDFRTRRGSGQPS</sequence>